<dbReference type="SUPFAM" id="SSF53383">
    <property type="entry name" value="PLP-dependent transferases"/>
    <property type="match status" value="1"/>
</dbReference>
<dbReference type="EMBL" id="VOQS01000002">
    <property type="protein sequence ID" value="TXC85502.1"/>
    <property type="molecule type" value="Genomic_DNA"/>
</dbReference>
<gene>
    <name evidence="1" type="ORF">FRZ40_16890</name>
</gene>
<accession>A0A5C6VIS5</accession>
<proteinExistence type="predicted"/>
<comment type="caution">
    <text evidence="1">The sequence shown here is derived from an EMBL/GenBank/DDBJ whole genome shotgun (WGS) entry which is preliminary data.</text>
</comment>
<name>A0A5C6VIS5_9BURK</name>
<dbReference type="InterPro" id="IPR051446">
    <property type="entry name" value="HTH_trans_reg/aminotransferase"/>
</dbReference>
<dbReference type="Gene3D" id="3.90.1150.10">
    <property type="entry name" value="Aspartate Aminotransferase, domain 1"/>
    <property type="match status" value="1"/>
</dbReference>
<sequence length="147" mass="15834">MDRNPPNAYQRVLAALIKEDHLDRHIRRIRGVYADRRARTIETIGRLLPEEVAWLQPSDQGIHLVLWLGGGVDDRSVASLAAERGVAVRAVSPVYSGGNGPMGLMPGLGGFGDEEIETATRCLATTIGTVAKAPRSANPPRKETGSK</sequence>
<dbReference type="RefSeq" id="WP_147234877.1">
    <property type="nucleotide sequence ID" value="NZ_VOQS01000002.1"/>
</dbReference>
<evidence type="ECO:0000313" key="1">
    <source>
        <dbReference type="EMBL" id="TXC85502.1"/>
    </source>
</evidence>
<dbReference type="InterPro" id="IPR015424">
    <property type="entry name" value="PyrdxlP-dep_Trfase"/>
</dbReference>
<dbReference type="InterPro" id="IPR015422">
    <property type="entry name" value="PyrdxlP-dep_Trfase_small"/>
</dbReference>
<organism evidence="1 2">
    <name type="scientific">Paraburkholderia azotifigens</name>
    <dbReference type="NCBI Taxonomy" id="2057004"/>
    <lineage>
        <taxon>Bacteria</taxon>
        <taxon>Pseudomonadati</taxon>
        <taxon>Pseudomonadota</taxon>
        <taxon>Betaproteobacteria</taxon>
        <taxon>Burkholderiales</taxon>
        <taxon>Burkholderiaceae</taxon>
        <taxon>Paraburkholderia</taxon>
    </lineage>
</organism>
<dbReference type="PANTHER" id="PTHR46577:SF1">
    <property type="entry name" value="HTH-TYPE TRANSCRIPTIONAL REGULATORY PROTEIN GABR"/>
    <property type="match status" value="1"/>
</dbReference>
<evidence type="ECO:0000313" key="2">
    <source>
        <dbReference type="Proteomes" id="UP000321776"/>
    </source>
</evidence>
<dbReference type="AlphaFoldDB" id="A0A5C6VIS5"/>
<reference evidence="1 2" key="1">
    <citation type="journal article" date="2018" name="Int. J. Syst. Evol. Microbiol.">
        <title>Paraburkholderia azotifigens sp. nov., a nitrogen-fixing bacterium isolated from paddy soil.</title>
        <authorList>
            <person name="Choi G.M."/>
            <person name="Im W.T."/>
        </authorList>
    </citation>
    <scope>NUCLEOTIDE SEQUENCE [LARGE SCALE GENOMIC DNA]</scope>
    <source>
        <strain evidence="1 2">NF 2-5-3</strain>
    </source>
</reference>
<evidence type="ECO:0008006" key="3">
    <source>
        <dbReference type="Google" id="ProtNLM"/>
    </source>
</evidence>
<dbReference type="Proteomes" id="UP000321776">
    <property type="component" value="Unassembled WGS sequence"/>
</dbReference>
<protein>
    <recommendedName>
        <fullName evidence="3">Aminotransferase class I/II-fold pyridoxal phosphate-dependent enzyme</fullName>
    </recommendedName>
</protein>
<dbReference type="PANTHER" id="PTHR46577">
    <property type="entry name" value="HTH-TYPE TRANSCRIPTIONAL REGULATORY PROTEIN GABR"/>
    <property type="match status" value="1"/>
</dbReference>